<proteinExistence type="predicted"/>
<evidence type="ECO:0008006" key="3">
    <source>
        <dbReference type="Google" id="ProtNLM"/>
    </source>
</evidence>
<dbReference type="SUPFAM" id="SSF158668">
    <property type="entry name" value="MtlR-like"/>
    <property type="match status" value="1"/>
</dbReference>
<keyword evidence="2" id="KW-1185">Reference proteome</keyword>
<gene>
    <name evidence="1" type="ORF">PSH57_21760</name>
</gene>
<dbReference type="Proteomes" id="UP001230339">
    <property type="component" value="Chromosome"/>
</dbReference>
<sequence>MSKSTLAESFGFSAMPRNNEEREWQIRFITEVESETTRGAVLNITSFIDELLIKLLSSYFPNTQHADSLLKNLDSCISSIMSRAHIAYALALVRRKEFEAIKIIARIRNEFAHKWDGSGFDAGELPKLIEKLPKDYFEYVDGSNKSKFNFVCSQIIQELLERHHYASELRLRLPEEYMDIFELPLEERQKILNNQKSLISLLLTRNK</sequence>
<reference evidence="1 2" key="1">
    <citation type="submission" date="2023-02" db="EMBL/GenBank/DDBJ databases">
        <title>Evolution of Hrp T3SS in non-pathogenic Pseudomonas fluorescens.</title>
        <authorList>
            <person name="Liao K."/>
            <person name="Wei H."/>
            <person name="Gu Y."/>
        </authorList>
    </citation>
    <scope>NUCLEOTIDE SEQUENCE [LARGE SCALE GENOMIC DNA]</scope>
    <source>
        <strain evidence="1 2">FP205</strain>
    </source>
</reference>
<dbReference type="InterPro" id="IPR038026">
    <property type="entry name" value="MtlR-like_sf"/>
</dbReference>
<dbReference type="Gene3D" id="1.20.120.330">
    <property type="entry name" value="Nucleotidyltransferases domain 2"/>
    <property type="match status" value="1"/>
</dbReference>
<organism evidence="1 2">
    <name type="scientific">Pseudomonas hefeiensis</name>
    <dbReference type="NCBI Taxonomy" id="2738125"/>
    <lineage>
        <taxon>Bacteria</taxon>
        <taxon>Pseudomonadati</taxon>
        <taxon>Pseudomonadota</taxon>
        <taxon>Gammaproteobacteria</taxon>
        <taxon>Pseudomonadales</taxon>
        <taxon>Pseudomonadaceae</taxon>
        <taxon>Pseudomonas</taxon>
    </lineage>
</organism>
<name>A0ABY9G7G4_9PSED</name>
<accession>A0ABY9G7G4</accession>
<evidence type="ECO:0000313" key="1">
    <source>
        <dbReference type="EMBL" id="WLH11462.1"/>
    </source>
</evidence>
<dbReference type="PANTHER" id="PTHR37941">
    <property type="entry name" value="FUMARASE E-RELATED"/>
    <property type="match status" value="1"/>
</dbReference>
<dbReference type="RefSeq" id="WP_305385482.1">
    <property type="nucleotide sequence ID" value="NZ_CP117426.1"/>
</dbReference>
<dbReference type="EMBL" id="CP117449">
    <property type="protein sequence ID" value="WLH11462.1"/>
    <property type="molecule type" value="Genomic_DNA"/>
</dbReference>
<dbReference type="InterPro" id="IPR007761">
    <property type="entry name" value="MtlR-like"/>
</dbReference>
<dbReference type="PANTHER" id="PTHR37941:SF1">
    <property type="entry name" value="FUMARASE E-RELATED"/>
    <property type="match status" value="1"/>
</dbReference>
<protein>
    <recommendedName>
        <fullName evidence="3">Transcriptional regulator</fullName>
    </recommendedName>
</protein>
<evidence type="ECO:0000313" key="2">
    <source>
        <dbReference type="Proteomes" id="UP001230339"/>
    </source>
</evidence>